<dbReference type="InterPro" id="IPR050381">
    <property type="entry name" value="SLX1_endonuclease"/>
</dbReference>
<reference evidence="12 13" key="1">
    <citation type="submission" date="2015-04" db="EMBL/GenBank/DDBJ databases">
        <authorList>
            <person name="Heijne W.H."/>
            <person name="Fedorova N.D."/>
            <person name="Nierman W.C."/>
            <person name="Vollebregt A.W."/>
            <person name="Zhao Z."/>
            <person name="Wu L."/>
            <person name="Kumar M."/>
            <person name="Stam H."/>
            <person name="van den Berg M.A."/>
            <person name="Pel H.J."/>
        </authorList>
    </citation>
    <scope>NUCLEOTIDE SEQUENCE [LARGE SCALE GENOMIC DNA]</scope>
    <source>
        <strain evidence="12 13">CBS 393.64</strain>
    </source>
</reference>
<dbReference type="Gene3D" id="3.40.1440.10">
    <property type="entry name" value="GIY-YIG endonuclease"/>
    <property type="match status" value="1"/>
</dbReference>
<dbReference type="GO" id="GO:0017108">
    <property type="term" value="F:5'-flap endonuclease activity"/>
    <property type="evidence" value="ECO:0007669"/>
    <property type="project" value="InterPro"/>
</dbReference>
<dbReference type="RefSeq" id="XP_013326229.1">
    <property type="nucleotide sequence ID" value="XM_013470775.1"/>
</dbReference>
<dbReference type="EC" id="3.6.1.-" evidence="12"/>
<comment type="caution">
    <text evidence="12">The sequence shown here is derived from an EMBL/GenBank/DDBJ whole genome shotgun (WGS) entry which is preliminary data.</text>
</comment>
<keyword evidence="1 9" id="KW-0540">Nuclease</keyword>
<dbReference type="PROSITE" id="PS50164">
    <property type="entry name" value="GIY_YIG"/>
    <property type="match status" value="1"/>
</dbReference>
<evidence type="ECO:0000256" key="9">
    <source>
        <dbReference type="HAMAP-Rule" id="MF_03100"/>
    </source>
</evidence>
<dbReference type="GO" id="GO:0000724">
    <property type="term" value="P:double-strand break repair via homologous recombination"/>
    <property type="evidence" value="ECO:0007669"/>
    <property type="project" value="TreeGrafter"/>
</dbReference>
<keyword evidence="4" id="KW-0863">Zinc-finger</keyword>
<dbReference type="Pfam" id="PF21202">
    <property type="entry name" value="SLX1_C"/>
    <property type="match status" value="1"/>
</dbReference>
<keyword evidence="7 9" id="KW-0234">DNA repair</keyword>
<feature type="region of interest" description="Disordered" evidence="10">
    <location>
        <begin position="278"/>
        <end position="313"/>
    </location>
</feature>
<dbReference type="FunFam" id="3.40.1440.10:FF:000006">
    <property type="entry name" value="Structure-specific endonuclease subunit SLX1"/>
    <property type="match status" value="1"/>
</dbReference>
<keyword evidence="4" id="KW-0862">Zinc</keyword>
<dbReference type="InterPro" id="IPR000305">
    <property type="entry name" value="GIY-YIG_endonuc"/>
</dbReference>
<feature type="domain" description="GIY-YIG" evidence="11">
    <location>
        <begin position="201"/>
        <end position="283"/>
    </location>
</feature>
<dbReference type="PANTHER" id="PTHR20208:SF10">
    <property type="entry name" value="STRUCTURE-SPECIFIC ENDONUCLEASE SUBUNIT SLX1"/>
    <property type="match status" value="1"/>
</dbReference>
<feature type="compositionally biased region" description="Polar residues" evidence="10">
    <location>
        <begin position="525"/>
        <end position="543"/>
    </location>
</feature>
<keyword evidence="2 9" id="KW-0255">Endonuclease</keyword>
<evidence type="ECO:0000256" key="5">
    <source>
        <dbReference type="ARBA" id="ARBA00022801"/>
    </source>
</evidence>
<protein>
    <submittedName>
        <fullName evidence="12">Structure-specific endonuclease subunit slx1</fullName>
        <ecNumber evidence="12">3.6.1.-</ecNumber>
    </submittedName>
</protein>
<evidence type="ECO:0000313" key="12">
    <source>
        <dbReference type="EMBL" id="KKA19617.1"/>
    </source>
</evidence>
<dbReference type="Gene3D" id="3.30.40.10">
    <property type="entry name" value="Zinc/RING finger domain, C3HC4 (zinc finger)"/>
    <property type="match status" value="1"/>
</dbReference>
<dbReference type="AlphaFoldDB" id="A0A0F4YMY6"/>
<keyword evidence="8 9" id="KW-0539">Nucleus</keyword>
<evidence type="ECO:0000256" key="6">
    <source>
        <dbReference type="ARBA" id="ARBA00023172"/>
    </source>
</evidence>
<evidence type="ECO:0000256" key="1">
    <source>
        <dbReference type="ARBA" id="ARBA00022722"/>
    </source>
</evidence>
<accession>A0A0F4YMY6</accession>
<sequence length="615" mass="68959">MGRGVSLEGWWIGGSEGGRWLPRVMNSAAAPVLWEAPKLAFQRLPDRRPGASPAGTEVTWIPYGTGRNGAAGGWDGAEWQKYRVTRSPPASAADVVVVSCRNYGQRHVPSPKPGNDYYCSKNTVDRISCISVQQHRMLSVDVTRRSCLLSLPNLFNYRYSVPPVKDLDMSYLAPTQDSLPMASAPSTFTQDEISAPKPIPAFYCCYLLRSTVSHASLYVGSTPNPARRLAQHNGVAKGGAKRTARDKLRPWEMVVLVEGFMSRIAALQFEWSWQNPGDSRHIESDEDSSGHASNVPIDPPTGTGKRGGRRRKARSLTRHLADLHLLLRSPYFSRWPLTVRFLSEDVYRVWRGWSERVDGLLPDNIEVKLDTTPQYADVNAPLRANGVAHIDVTYNDMKEHLEKAMFLLDDSETLLCGVCREQLVLQDDLVVVCPRTDCRCAAHMVCLSRHFLNDAGESNQFIPTSGTCPACQSTVTWSSLMKELSLRLRGEKETQNIFKTKRMRRLNPGSRSADRDKNCVDYPHDQQNLPDRSVSTDTTNSIQADDDDDDGVSPEDDLYNEYDQDELLLDENWIEEVDVESDSDPTDNQAELKPAQSRVEIVIEDSDWDDVEIVE</sequence>
<keyword evidence="13" id="KW-1185">Reference proteome</keyword>
<evidence type="ECO:0000256" key="3">
    <source>
        <dbReference type="ARBA" id="ARBA00022763"/>
    </source>
</evidence>
<comment type="subunit">
    <text evidence="9">Forms a heterodimer with SLX4.</text>
</comment>
<proteinExistence type="inferred from homology"/>
<dbReference type="PANTHER" id="PTHR20208">
    <property type="entry name" value="STRUCTURE-SPECIFIC ENDONUCLEASE SUBUNIT SLX1"/>
    <property type="match status" value="1"/>
</dbReference>
<comment type="function">
    <text evidence="9">Catalytic subunit of the SLX1-SLX4 structure-specific endonuclease that resolves DNA secondary structures generated during DNA repair and recombination. Has endonuclease activity towards branched DNA substrates, introducing single-strand cuts in duplex DNA close to junctions with ss-DNA.</text>
</comment>
<evidence type="ECO:0000256" key="8">
    <source>
        <dbReference type="ARBA" id="ARBA00023242"/>
    </source>
</evidence>
<keyword evidence="3 9" id="KW-0227">DNA damage</keyword>
<feature type="region of interest" description="Disordered" evidence="10">
    <location>
        <begin position="502"/>
        <end position="565"/>
    </location>
</feature>
<evidence type="ECO:0000259" key="11">
    <source>
        <dbReference type="PROSITE" id="PS50164"/>
    </source>
</evidence>
<dbReference type="Proteomes" id="UP000053958">
    <property type="component" value="Unassembled WGS sequence"/>
</dbReference>
<dbReference type="InterPro" id="IPR035901">
    <property type="entry name" value="GIY-YIG_endonuc_sf"/>
</dbReference>
<organism evidence="12 13">
    <name type="scientific">Rasamsonia emersonii (strain ATCC 16479 / CBS 393.64 / IMI 116815)</name>
    <dbReference type="NCBI Taxonomy" id="1408163"/>
    <lineage>
        <taxon>Eukaryota</taxon>
        <taxon>Fungi</taxon>
        <taxon>Dikarya</taxon>
        <taxon>Ascomycota</taxon>
        <taxon>Pezizomycotina</taxon>
        <taxon>Eurotiomycetes</taxon>
        <taxon>Eurotiomycetidae</taxon>
        <taxon>Eurotiales</taxon>
        <taxon>Trichocomaceae</taxon>
        <taxon>Rasamsonia</taxon>
    </lineage>
</organism>
<dbReference type="EMBL" id="LASV01000333">
    <property type="protein sequence ID" value="KKA19617.1"/>
    <property type="molecule type" value="Genomic_DNA"/>
</dbReference>
<dbReference type="InterPro" id="IPR048749">
    <property type="entry name" value="SLX1_C"/>
</dbReference>
<dbReference type="Pfam" id="PF01541">
    <property type="entry name" value="GIY-YIG"/>
    <property type="match status" value="1"/>
</dbReference>
<dbReference type="GeneID" id="25318702"/>
<dbReference type="STRING" id="1408163.A0A0F4YMY6"/>
<evidence type="ECO:0000256" key="10">
    <source>
        <dbReference type="SAM" id="MobiDB-lite"/>
    </source>
</evidence>
<dbReference type="HAMAP" id="MF_03100">
    <property type="entry name" value="Endonuc_su_Slx1"/>
    <property type="match status" value="1"/>
</dbReference>
<evidence type="ECO:0000256" key="7">
    <source>
        <dbReference type="ARBA" id="ARBA00023204"/>
    </source>
</evidence>
<keyword evidence="6 9" id="KW-0233">DNA recombination</keyword>
<dbReference type="InterPro" id="IPR013083">
    <property type="entry name" value="Znf_RING/FYVE/PHD"/>
</dbReference>
<dbReference type="CDD" id="cd10455">
    <property type="entry name" value="GIY-YIG_SLX1"/>
    <property type="match status" value="1"/>
</dbReference>
<evidence type="ECO:0000256" key="2">
    <source>
        <dbReference type="ARBA" id="ARBA00022759"/>
    </source>
</evidence>
<keyword evidence="5 9" id="KW-0378">Hydrolase</keyword>
<dbReference type="GO" id="GO:0033557">
    <property type="term" value="C:Slx1-Slx4 complex"/>
    <property type="evidence" value="ECO:0007669"/>
    <property type="project" value="UniProtKB-UniRule"/>
</dbReference>
<comment type="subcellular location">
    <subcellularLocation>
        <location evidence="9">Nucleus</location>
    </subcellularLocation>
</comment>
<comment type="cofactor">
    <cofactor evidence="9">
        <name>a divalent metal cation</name>
        <dbReference type="ChEBI" id="CHEBI:60240"/>
    </cofactor>
</comment>
<evidence type="ECO:0000256" key="4">
    <source>
        <dbReference type="ARBA" id="ARBA00022771"/>
    </source>
</evidence>
<dbReference type="InterPro" id="IPR027520">
    <property type="entry name" value="Slx1"/>
</dbReference>
<name>A0A0F4YMY6_RASE3</name>
<dbReference type="GO" id="GO:0008270">
    <property type="term" value="F:zinc ion binding"/>
    <property type="evidence" value="ECO:0007669"/>
    <property type="project" value="UniProtKB-KW"/>
</dbReference>
<dbReference type="GO" id="GO:0008821">
    <property type="term" value="F:crossover junction DNA endonuclease activity"/>
    <property type="evidence" value="ECO:0007669"/>
    <property type="project" value="TreeGrafter"/>
</dbReference>
<feature type="compositionally biased region" description="Basic and acidic residues" evidence="10">
    <location>
        <begin position="512"/>
        <end position="524"/>
    </location>
</feature>
<comment type="similarity">
    <text evidence="9">Belongs to the SLX1 family.</text>
</comment>
<gene>
    <name evidence="12" type="ORF">T310_6400</name>
</gene>
<dbReference type="OrthoDB" id="24645at2759"/>
<feature type="region of interest" description="Disordered" evidence="10">
    <location>
        <begin position="577"/>
        <end position="598"/>
    </location>
</feature>
<keyword evidence="4" id="KW-0479">Metal-binding</keyword>
<dbReference type="SUPFAM" id="SSF82771">
    <property type="entry name" value="GIY-YIG endonuclease"/>
    <property type="match status" value="1"/>
</dbReference>
<feature type="compositionally biased region" description="Acidic residues" evidence="10">
    <location>
        <begin position="544"/>
        <end position="565"/>
    </location>
</feature>
<comment type="caution">
    <text evidence="9">Lacks conserved residue(s) required for the propagation of feature annotation.</text>
</comment>
<evidence type="ECO:0000313" key="13">
    <source>
        <dbReference type="Proteomes" id="UP000053958"/>
    </source>
</evidence>